<dbReference type="AlphaFoldDB" id="A0A0A2TKK2"/>
<evidence type="ECO:0000256" key="3">
    <source>
        <dbReference type="ARBA" id="ARBA00022670"/>
    </source>
</evidence>
<dbReference type="Gene3D" id="3.40.50.10740">
    <property type="entry name" value="Class I glutamine amidotransferase-like"/>
    <property type="match status" value="1"/>
</dbReference>
<organism evidence="9 10">
    <name type="scientific">Pontibacillus yanchengensis Y32</name>
    <dbReference type="NCBI Taxonomy" id="1385514"/>
    <lineage>
        <taxon>Bacteria</taxon>
        <taxon>Bacillati</taxon>
        <taxon>Bacillota</taxon>
        <taxon>Bacilli</taxon>
        <taxon>Bacillales</taxon>
        <taxon>Bacillaceae</taxon>
        <taxon>Pontibacillus</taxon>
    </lineage>
</organism>
<dbReference type="InterPro" id="IPR040449">
    <property type="entry name" value="Peptidase_S66_N"/>
</dbReference>
<dbReference type="GO" id="GO:0008236">
    <property type="term" value="F:serine-type peptidase activity"/>
    <property type="evidence" value="ECO:0007669"/>
    <property type="project" value="UniProtKB-KW"/>
</dbReference>
<evidence type="ECO:0000313" key="9">
    <source>
        <dbReference type="EMBL" id="KGP74611.1"/>
    </source>
</evidence>
<dbReference type="EMBL" id="AVBF01000001">
    <property type="protein sequence ID" value="KGP74611.1"/>
    <property type="molecule type" value="Genomic_DNA"/>
</dbReference>
<keyword evidence="5" id="KW-0720">Serine protease</keyword>
<dbReference type="GO" id="GO:0004180">
    <property type="term" value="F:carboxypeptidase activity"/>
    <property type="evidence" value="ECO:0007669"/>
    <property type="project" value="UniProtKB-KW"/>
</dbReference>
<dbReference type="Pfam" id="PF02016">
    <property type="entry name" value="Peptidase_S66"/>
    <property type="match status" value="1"/>
</dbReference>
<gene>
    <name evidence="9" type="ORF">N782_00800</name>
</gene>
<feature type="active site" description="Nucleophile" evidence="6">
    <location>
        <position position="110"/>
    </location>
</feature>
<evidence type="ECO:0000313" key="10">
    <source>
        <dbReference type="Proteomes" id="UP000030147"/>
    </source>
</evidence>
<dbReference type="PANTHER" id="PTHR30237">
    <property type="entry name" value="MURAMOYLTETRAPEPTIDE CARBOXYPEPTIDASE"/>
    <property type="match status" value="1"/>
</dbReference>
<name>A0A0A2TKK2_9BACI</name>
<dbReference type="PANTHER" id="PTHR30237:SF2">
    <property type="entry name" value="MUREIN TETRAPEPTIDE CARBOXYPEPTIDASE"/>
    <property type="match status" value="1"/>
</dbReference>
<dbReference type="OrthoDB" id="9807329at2"/>
<dbReference type="CDD" id="cd07025">
    <property type="entry name" value="Peptidase_S66"/>
    <property type="match status" value="1"/>
</dbReference>
<dbReference type="GO" id="GO:0006508">
    <property type="term" value="P:proteolysis"/>
    <property type="evidence" value="ECO:0007669"/>
    <property type="project" value="UniProtKB-KW"/>
</dbReference>
<keyword evidence="4" id="KW-0378">Hydrolase</keyword>
<evidence type="ECO:0000259" key="8">
    <source>
        <dbReference type="Pfam" id="PF17676"/>
    </source>
</evidence>
<dbReference type="Pfam" id="PF17676">
    <property type="entry name" value="Peptidase_S66C"/>
    <property type="match status" value="1"/>
</dbReference>
<dbReference type="SUPFAM" id="SSF52317">
    <property type="entry name" value="Class I glutamine amidotransferase-like"/>
    <property type="match status" value="1"/>
</dbReference>
<dbReference type="InterPro" id="IPR027478">
    <property type="entry name" value="LdcA_N"/>
</dbReference>
<evidence type="ECO:0000256" key="2">
    <source>
        <dbReference type="ARBA" id="ARBA00022645"/>
    </source>
</evidence>
<dbReference type="InterPro" id="IPR040921">
    <property type="entry name" value="Peptidase_S66C"/>
</dbReference>
<dbReference type="eggNOG" id="COG1619">
    <property type="taxonomic scope" value="Bacteria"/>
</dbReference>
<evidence type="ECO:0000256" key="6">
    <source>
        <dbReference type="PIRSR" id="PIRSR028757-1"/>
    </source>
</evidence>
<keyword evidence="10" id="KW-1185">Reference proteome</keyword>
<dbReference type="Gene3D" id="3.50.30.60">
    <property type="entry name" value="LD-carboxypeptidase A C-terminal domain-like"/>
    <property type="match status" value="1"/>
</dbReference>
<feature type="active site" description="Charge relay system" evidence="6">
    <location>
        <position position="208"/>
    </location>
</feature>
<evidence type="ECO:0000256" key="4">
    <source>
        <dbReference type="ARBA" id="ARBA00022801"/>
    </source>
</evidence>
<feature type="active site" description="Charge relay system" evidence="6">
    <location>
        <position position="278"/>
    </location>
</feature>
<dbReference type="InterPro" id="IPR029062">
    <property type="entry name" value="Class_I_gatase-like"/>
</dbReference>
<protein>
    <submittedName>
        <fullName evidence="9">Peptidase S66</fullName>
    </submittedName>
</protein>
<keyword evidence="2" id="KW-0121">Carboxypeptidase</keyword>
<dbReference type="InterPro" id="IPR027461">
    <property type="entry name" value="Carboxypeptidase_A_C_sf"/>
</dbReference>
<dbReference type="InterPro" id="IPR003507">
    <property type="entry name" value="S66_fam"/>
</dbReference>
<accession>A0A0A2TKK2</accession>
<comment type="caution">
    <text evidence="9">The sequence shown here is derived from an EMBL/GenBank/DDBJ whole genome shotgun (WGS) entry which is preliminary data.</text>
</comment>
<evidence type="ECO:0000256" key="5">
    <source>
        <dbReference type="ARBA" id="ARBA00022825"/>
    </source>
</evidence>
<dbReference type="Proteomes" id="UP000030147">
    <property type="component" value="Unassembled WGS sequence"/>
</dbReference>
<reference evidence="9 10" key="1">
    <citation type="journal article" date="2015" name="Stand. Genomic Sci.">
        <title>High quality draft genome sequence of the moderately halophilic bacterium Pontibacillus yanchengensis Y32(T) and comparison among Pontibacillus genomes.</title>
        <authorList>
            <person name="Huang J."/>
            <person name="Qiao Z.X."/>
            <person name="Tang J.W."/>
            <person name="Wang G."/>
        </authorList>
    </citation>
    <scope>NUCLEOTIDE SEQUENCE [LARGE SCALE GENOMIC DNA]</scope>
    <source>
        <strain evidence="9 10">Y32</strain>
    </source>
</reference>
<dbReference type="PIRSF" id="PIRSF028757">
    <property type="entry name" value="LD-carboxypeptidase"/>
    <property type="match status" value="1"/>
</dbReference>
<dbReference type="STRING" id="1385514.N782_00800"/>
<feature type="domain" description="LD-carboxypeptidase C-terminal" evidence="8">
    <location>
        <begin position="177"/>
        <end position="293"/>
    </location>
</feature>
<dbReference type="SUPFAM" id="SSF141986">
    <property type="entry name" value="LD-carboxypeptidase A C-terminal domain-like"/>
    <property type="match status" value="1"/>
</dbReference>
<proteinExistence type="inferred from homology"/>
<evidence type="ECO:0000259" key="7">
    <source>
        <dbReference type="Pfam" id="PF02016"/>
    </source>
</evidence>
<comment type="similarity">
    <text evidence="1">Belongs to the peptidase S66 family.</text>
</comment>
<evidence type="ECO:0000256" key="1">
    <source>
        <dbReference type="ARBA" id="ARBA00010233"/>
    </source>
</evidence>
<dbReference type="RefSeq" id="WP_036815237.1">
    <property type="nucleotide sequence ID" value="NZ_AVBF01000001.1"/>
</dbReference>
<feature type="domain" description="LD-carboxypeptidase N-terminal" evidence="7">
    <location>
        <begin position="13"/>
        <end position="130"/>
    </location>
</feature>
<keyword evidence="3" id="KW-0645">Protease</keyword>
<sequence length="307" mass="33682">MILPNRLRAGDTVGVIAPASHPNQEYLEKALPFLQEELGLNVQLGKYVSEKNGYLAGTDEERLEDLHDMFKNPDIAGIICAGGGYGTSRISSEINFDLIRDNPKIFWGYSDITYLHTAFRQKANLVTFHGPMLSSDIGKEDFDTLSREMFQQLFEPTSLTYDEGISPLTVLSEGEATGEIVGGNLSLLVTSIGTEYEIDTAEKMLLIEDIGEEPYRVDSFLNQLRQAGKLHDAAGIIVGDFSKAEPKEQDAAIPLSKVLEHYFADLHKPVLSGFKIGHCFPHFAVPLGATASLSSHSKSLHITPGVK</sequence>